<evidence type="ECO:0000313" key="2">
    <source>
        <dbReference type="Proteomes" id="UP000001514"/>
    </source>
</evidence>
<keyword evidence="2" id="KW-1185">Reference proteome</keyword>
<organism evidence="2">
    <name type="scientific">Selaginella moellendorffii</name>
    <name type="common">Spikemoss</name>
    <dbReference type="NCBI Taxonomy" id="88036"/>
    <lineage>
        <taxon>Eukaryota</taxon>
        <taxon>Viridiplantae</taxon>
        <taxon>Streptophyta</taxon>
        <taxon>Embryophyta</taxon>
        <taxon>Tracheophyta</taxon>
        <taxon>Lycopodiopsida</taxon>
        <taxon>Selaginellales</taxon>
        <taxon>Selaginellaceae</taxon>
        <taxon>Selaginella</taxon>
    </lineage>
</organism>
<dbReference type="InParanoid" id="D8R688"/>
<dbReference type="EMBL" id="GL377572">
    <property type="protein sequence ID" value="EFJ32275.1"/>
    <property type="molecule type" value="Genomic_DNA"/>
</dbReference>
<dbReference type="Proteomes" id="UP000001514">
    <property type="component" value="Unassembled WGS sequence"/>
</dbReference>
<reference evidence="1 2" key="1">
    <citation type="journal article" date="2011" name="Science">
        <title>The Selaginella genome identifies genetic changes associated with the evolution of vascular plants.</title>
        <authorList>
            <person name="Banks J.A."/>
            <person name="Nishiyama T."/>
            <person name="Hasebe M."/>
            <person name="Bowman J.L."/>
            <person name="Gribskov M."/>
            <person name="dePamphilis C."/>
            <person name="Albert V.A."/>
            <person name="Aono N."/>
            <person name="Aoyama T."/>
            <person name="Ambrose B.A."/>
            <person name="Ashton N.W."/>
            <person name="Axtell M.J."/>
            <person name="Barker E."/>
            <person name="Barker M.S."/>
            <person name="Bennetzen J.L."/>
            <person name="Bonawitz N.D."/>
            <person name="Chapple C."/>
            <person name="Cheng C."/>
            <person name="Correa L.G."/>
            <person name="Dacre M."/>
            <person name="DeBarry J."/>
            <person name="Dreyer I."/>
            <person name="Elias M."/>
            <person name="Engstrom E.M."/>
            <person name="Estelle M."/>
            <person name="Feng L."/>
            <person name="Finet C."/>
            <person name="Floyd S.K."/>
            <person name="Frommer W.B."/>
            <person name="Fujita T."/>
            <person name="Gramzow L."/>
            <person name="Gutensohn M."/>
            <person name="Harholt J."/>
            <person name="Hattori M."/>
            <person name="Heyl A."/>
            <person name="Hirai T."/>
            <person name="Hiwatashi Y."/>
            <person name="Ishikawa M."/>
            <person name="Iwata M."/>
            <person name="Karol K.G."/>
            <person name="Koehler B."/>
            <person name="Kolukisaoglu U."/>
            <person name="Kubo M."/>
            <person name="Kurata T."/>
            <person name="Lalonde S."/>
            <person name="Li K."/>
            <person name="Li Y."/>
            <person name="Litt A."/>
            <person name="Lyons E."/>
            <person name="Manning G."/>
            <person name="Maruyama T."/>
            <person name="Michael T.P."/>
            <person name="Mikami K."/>
            <person name="Miyazaki S."/>
            <person name="Morinaga S."/>
            <person name="Murata T."/>
            <person name="Mueller-Roeber B."/>
            <person name="Nelson D.R."/>
            <person name="Obara M."/>
            <person name="Oguri Y."/>
            <person name="Olmstead R.G."/>
            <person name="Onodera N."/>
            <person name="Petersen B.L."/>
            <person name="Pils B."/>
            <person name="Prigge M."/>
            <person name="Rensing S.A."/>
            <person name="Riano-Pachon D.M."/>
            <person name="Roberts A.W."/>
            <person name="Sato Y."/>
            <person name="Scheller H.V."/>
            <person name="Schulz B."/>
            <person name="Schulz C."/>
            <person name="Shakirov E.V."/>
            <person name="Shibagaki N."/>
            <person name="Shinohara N."/>
            <person name="Shippen D.E."/>
            <person name="Soerensen I."/>
            <person name="Sotooka R."/>
            <person name="Sugimoto N."/>
            <person name="Sugita M."/>
            <person name="Sumikawa N."/>
            <person name="Tanurdzic M."/>
            <person name="Theissen G."/>
            <person name="Ulvskov P."/>
            <person name="Wakazuki S."/>
            <person name="Weng J.K."/>
            <person name="Willats W.W."/>
            <person name="Wipf D."/>
            <person name="Wolf P.G."/>
            <person name="Yang L."/>
            <person name="Zimmer A.D."/>
            <person name="Zhu Q."/>
            <person name="Mitros T."/>
            <person name="Hellsten U."/>
            <person name="Loque D."/>
            <person name="Otillar R."/>
            <person name="Salamov A."/>
            <person name="Schmutz J."/>
            <person name="Shapiro H."/>
            <person name="Lindquist E."/>
            <person name="Lucas S."/>
            <person name="Rokhsar D."/>
            <person name="Grigoriev I.V."/>
        </authorList>
    </citation>
    <scope>NUCLEOTIDE SEQUENCE [LARGE SCALE GENOMIC DNA]</scope>
</reference>
<gene>
    <name evidence="1" type="ORF">SELMODRAFT_407635</name>
</gene>
<sequence length="407" mass="46167">MTALSFCPQWDPSLRAFRLLKLLADDFTFHVFDRSFITFDELLRHSTTNAEIATTVLRFLLHACSVVYYDLTSAAFDVLNGFCEKLAYRFSNQALAARLPGASERLANLRNLNSGMQLAETGQACFEVYLRSAVSLFTVVWPSKLDKSIKLRDVIELANGPINMFFMPHTSRCVEYLDRSLRLICEALKRCERTSFDHALFGRLVVVFGLEDRIIPVALSSLARTLFIELLKDLSFSGVIDVFGRLIPQMETSAKLCLLLTLFREFIRLKWPGTANDVDPAAFKELRGLLNWMFTSGALQFNPTDSEEDDKNRPRGFLEQLETVEVGVNVYLLIVWLEVKGGTDYCSLLATSEQVRNSWLKPLLEQEVEITEPLFNNYLTVARSVIEYALLVNSDPQIVIEEGLLPC</sequence>
<dbReference type="HOGENOM" id="CLU_676863_0_0_1"/>
<proteinExistence type="predicted"/>
<dbReference type="KEGG" id="smo:SELMODRAFT_407635"/>
<dbReference type="Gramene" id="EFJ32275">
    <property type="protein sequence ID" value="EFJ32275"/>
    <property type="gene ID" value="SELMODRAFT_407635"/>
</dbReference>
<evidence type="ECO:0000313" key="1">
    <source>
        <dbReference type="EMBL" id="EFJ32275.1"/>
    </source>
</evidence>
<dbReference type="AlphaFoldDB" id="D8R688"/>
<accession>D8R688</accession>
<name>D8R688_SELML</name>
<protein>
    <submittedName>
        <fullName evidence="1">Uncharacterized protein</fullName>
    </submittedName>
</protein>